<gene>
    <name evidence="2" type="ORF">NMP03_13405</name>
</gene>
<evidence type="ECO:0000313" key="2">
    <source>
        <dbReference type="EMBL" id="UUL82170.1"/>
    </source>
</evidence>
<keyword evidence="3" id="KW-1185">Reference proteome</keyword>
<dbReference type="Proteomes" id="UP001058533">
    <property type="component" value="Chromosome"/>
</dbReference>
<dbReference type="Gene3D" id="3.90.550.10">
    <property type="entry name" value="Spore Coat Polysaccharide Biosynthesis Protein SpsA, Chain A"/>
    <property type="match status" value="1"/>
</dbReference>
<dbReference type="RefSeq" id="WP_256505957.1">
    <property type="nucleotide sequence ID" value="NZ_CP101740.1"/>
</dbReference>
<dbReference type="InterPro" id="IPR001173">
    <property type="entry name" value="Glyco_trans_2-like"/>
</dbReference>
<reference evidence="2" key="1">
    <citation type="submission" date="2022-07" db="EMBL/GenBank/DDBJ databases">
        <title>Sphingomonas sp. nov., a novel bacterium isolated from the north slope of the Mount Everest.</title>
        <authorList>
            <person name="Cui X."/>
            <person name="Liu Y."/>
        </authorList>
    </citation>
    <scope>NUCLEOTIDE SEQUENCE</scope>
    <source>
        <strain evidence="2">S5-59</strain>
    </source>
</reference>
<proteinExistence type="predicted"/>
<evidence type="ECO:0000259" key="1">
    <source>
        <dbReference type="Pfam" id="PF00535"/>
    </source>
</evidence>
<organism evidence="2 3">
    <name type="scientific">Sphingomonas qomolangmaensis</name>
    <dbReference type="NCBI Taxonomy" id="2918765"/>
    <lineage>
        <taxon>Bacteria</taxon>
        <taxon>Pseudomonadati</taxon>
        <taxon>Pseudomonadota</taxon>
        <taxon>Alphaproteobacteria</taxon>
        <taxon>Sphingomonadales</taxon>
        <taxon>Sphingomonadaceae</taxon>
        <taxon>Sphingomonas</taxon>
    </lineage>
</organism>
<dbReference type="PANTHER" id="PTHR22916:SF3">
    <property type="entry name" value="UDP-GLCNAC:BETAGAL BETA-1,3-N-ACETYLGLUCOSAMINYLTRANSFERASE-LIKE PROTEIN 1"/>
    <property type="match status" value="1"/>
</dbReference>
<sequence length="358" mass="40580">MTDGTTSRFALSICIPTYNRAAELPFLLDSIAAQIGALEAPWSRDSVEVVISDNASTDHIAQVVEHYRSILPSIVFIQHPQNLGADRNYLAVAEAAGGVFCWMMGSDDKIEEGALLRVLDATLQWPEAAGFSVNMVPYDGALQQRIPQHLPPFRWTDDRLVRGAETIFREFGIYYGYLSGQVIRRDLWNSVCATGEQLQYLNAYVHVLVIGRMLQKAPSWGFVHHACVGWRSGNDSFLGDGWVRRLEIDLIGYRSVTVALFGEHSPVVADIRDQLAARHNYHQFRHAKLRGESRASLARASRLLTASLWRSPVYWTKLLPWILAPGWLTHAIYEVYKTRLRPTVRRVKLQRERARIGR</sequence>
<dbReference type="PANTHER" id="PTHR22916">
    <property type="entry name" value="GLYCOSYLTRANSFERASE"/>
    <property type="match status" value="1"/>
</dbReference>
<name>A0ABY5L8U7_9SPHN</name>
<feature type="domain" description="Glycosyltransferase 2-like" evidence="1">
    <location>
        <begin position="12"/>
        <end position="156"/>
    </location>
</feature>
<protein>
    <submittedName>
        <fullName evidence="2">Glycosyltransferase</fullName>
    </submittedName>
</protein>
<dbReference type="Pfam" id="PF00535">
    <property type="entry name" value="Glycos_transf_2"/>
    <property type="match status" value="1"/>
</dbReference>
<accession>A0ABY5L8U7</accession>
<dbReference type="EMBL" id="CP101740">
    <property type="protein sequence ID" value="UUL82170.1"/>
    <property type="molecule type" value="Genomic_DNA"/>
</dbReference>
<evidence type="ECO:0000313" key="3">
    <source>
        <dbReference type="Proteomes" id="UP001058533"/>
    </source>
</evidence>
<dbReference type="SUPFAM" id="SSF53448">
    <property type="entry name" value="Nucleotide-diphospho-sugar transferases"/>
    <property type="match status" value="1"/>
</dbReference>
<dbReference type="InterPro" id="IPR029044">
    <property type="entry name" value="Nucleotide-diphossugar_trans"/>
</dbReference>
<dbReference type="CDD" id="cd00761">
    <property type="entry name" value="Glyco_tranf_GTA_type"/>
    <property type="match status" value="1"/>
</dbReference>